<keyword evidence="4" id="KW-1185">Reference proteome</keyword>
<keyword evidence="2" id="KW-1133">Transmembrane helix</keyword>
<feature type="compositionally biased region" description="Basic and acidic residues" evidence="1">
    <location>
        <begin position="93"/>
        <end position="103"/>
    </location>
</feature>
<feature type="region of interest" description="Disordered" evidence="1">
    <location>
        <begin position="84"/>
        <end position="103"/>
    </location>
</feature>
<reference evidence="3" key="1">
    <citation type="submission" date="2020-09" db="EMBL/GenBank/DDBJ databases">
        <title>Genome-Enabled Discovery of Anthraquinone Biosynthesis in Senna tora.</title>
        <authorList>
            <person name="Kang S.-H."/>
            <person name="Pandey R.P."/>
            <person name="Lee C.-M."/>
            <person name="Sim J.-S."/>
            <person name="Jeong J.-T."/>
            <person name="Choi B.-S."/>
            <person name="Jung M."/>
            <person name="Ginzburg D."/>
            <person name="Zhao K."/>
            <person name="Won S.Y."/>
            <person name="Oh T.-J."/>
            <person name="Yu Y."/>
            <person name="Kim N.-H."/>
            <person name="Lee O.R."/>
            <person name="Lee T.-H."/>
            <person name="Bashyal P."/>
            <person name="Kim T.-S."/>
            <person name="Lee W.-H."/>
            <person name="Kawkins C."/>
            <person name="Kim C.-K."/>
            <person name="Kim J.S."/>
            <person name="Ahn B.O."/>
            <person name="Rhee S.Y."/>
            <person name="Sohng J.K."/>
        </authorList>
    </citation>
    <scope>NUCLEOTIDE SEQUENCE</scope>
    <source>
        <tissue evidence="3">Leaf</tissue>
    </source>
</reference>
<keyword evidence="2" id="KW-0472">Membrane</keyword>
<protein>
    <submittedName>
        <fullName evidence="3">Uncharacterized protein</fullName>
    </submittedName>
</protein>
<evidence type="ECO:0000256" key="1">
    <source>
        <dbReference type="SAM" id="MobiDB-lite"/>
    </source>
</evidence>
<dbReference type="AlphaFoldDB" id="A0A834TPI7"/>
<evidence type="ECO:0000313" key="3">
    <source>
        <dbReference type="EMBL" id="KAF7825339.1"/>
    </source>
</evidence>
<evidence type="ECO:0000313" key="4">
    <source>
        <dbReference type="Proteomes" id="UP000634136"/>
    </source>
</evidence>
<gene>
    <name evidence="3" type="ORF">G2W53_016503</name>
</gene>
<comment type="caution">
    <text evidence="3">The sequence shown here is derived from an EMBL/GenBank/DDBJ whole genome shotgun (WGS) entry which is preliminary data.</text>
</comment>
<dbReference type="Proteomes" id="UP000634136">
    <property type="component" value="Unassembled WGS sequence"/>
</dbReference>
<sequence length="103" mass="11748">MGELLTFGIGTVFGIMISGFFHFRNFHHHNFHHHHHPHHPYAAEGKEGELPPFPFRRFRHHQGEGEPQFWGCPKKAQAQVQTQAQTQAQVQKDFGDADGAIKG</sequence>
<evidence type="ECO:0000256" key="2">
    <source>
        <dbReference type="SAM" id="Phobius"/>
    </source>
</evidence>
<proteinExistence type="predicted"/>
<accession>A0A834TPI7</accession>
<dbReference type="EMBL" id="JAAIUW010000006">
    <property type="protein sequence ID" value="KAF7825339.1"/>
    <property type="molecule type" value="Genomic_DNA"/>
</dbReference>
<feature type="transmembrane region" description="Helical" evidence="2">
    <location>
        <begin position="6"/>
        <end position="23"/>
    </location>
</feature>
<keyword evidence="2" id="KW-0812">Transmembrane</keyword>
<organism evidence="3 4">
    <name type="scientific">Senna tora</name>
    <dbReference type="NCBI Taxonomy" id="362788"/>
    <lineage>
        <taxon>Eukaryota</taxon>
        <taxon>Viridiplantae</taxon>
        <taxon>Streptophyta</taxon>
        <taxon>Embryophyta</taxon>
        <taxon>Tracheophyta</taxon>
        <taxon>Spermatophyta</taxon>
        <taxon>Magnoliopsida</taxon>
        <taxon>eudicotyledons</taxon>
        <taxon>Gunneridae</taxon>
        <taxon>Pentapetalae</taxon>
        <taxon>rosids</taxon>
        <taxon>fabids</taxon>
        <taxon>Fabales</taxon>
        <taxon>Fabaceae</taxon>
        <taxon>Caesalpinioideae</taxon>
        <taxon>Cassia clade</taxon>
        <taxon>Senna</taxon>
    </lineage>
</organism>
<name>A0A834TPI7_9FABA</name>